<protein>
    <submittedName>
        <fullName evidence="2">Uncharacterized protein</fullName>
    </submittedName>
</protein>
<evidence type="ECO:0000256" key="1">
    <source>
        <dbReference type="SAM" id="Phobius"/>
    </source>
</evidence>
<dbReference type="EMBL" id="KZ821624">
    <property type="protein sequence ID" value="PYH69304.1"/>
    <property type="molecule type" value="Genomic_DNA"/>
</dbReference>
<accession>A0A319BBK6</accession>
<dbReference type="Proteomes" id="UP000248405">
    <property type="component" value="Unassembled WGS sequence"/>
</dbReference>
<dbReference type="GeneID" id="37211353"/>
<dbReference type="AlphaFoldDB" id="A0A319BBK6"/>
<gene>
    <name evidence="2" type="ORF">BO88DRAFT_404994</name>
</gene>
<evidence type="ECO:0000313" key="2">
    <source>
        <dbReference type="EMBL" id="PYH69304.1"/>
    </source>
</evidence>
<proteinExistence type="predicted"/>
<feature type="transmembrane region" description="Helical" evidence="1">
    <location>
        <begin position="20"/>
        <end position="39"/>
    </location>
</feature>
<keyword evidence="1" id="KW-0812">Transmembrane</keyword>
<reference evidence="2" key="1">
    <citation type="submission" date="2016-12" db="EMBL/GenBank/DDBJ databases">
        <title>The genomes of Aspergillus section Nigri reveals drivers in fungal speciation.</title>
        <authorList>
            <consortium name="DOE Joint Genome Institute"/>
            <person name="Vesth T.C."/>
            <person name="Nybo J."/>
            <person name="Theobald S."/>
            <person name="Brandl J."/>
            <person name="Frisvad J.C."/>
            <person name="Nielsen K.F."/>
            <person name="Lyhne E.K."/>
            <person name="Kogle M.E."/>
            <person name="Kuo A."/>
            <person name="Riley R."/>
            <person name="Clum A."/>
            <person name="Nolan M."/>
            <person name="Lipzen A."/>
            <person name="Salamov A."/>
            <person name="Henrissat B."/>
            <person name="Wiebenga A."/>
            <person name="De Vries R.P."/>
            <person name="Grigoriev I.V."/>
            <person name="Mortensen U.H."/>
            <person name="Andersen M.R."/>
            <person name="Baker S.E."/>
        </authorList>
    </citation>
    <scope>NUCLEOTIDE SEQUENCE [LARGE SCALE GENOMIC DNA]</scope>
    <source>
        <strain evidence="2">CBS 113365</strain>
    </source>
</reference>
<keyword evidence="1" id="KW-1133">Transmembrane helix</keyword>
<name>A0A319BBK6_ASPVC</name>
<organism evidence="2 3">
    <name type="scientific">Aspergillus vadensis (strain CBS 113365 / IMI 142717 / IBT 24658)</name>
    <dbReference type="NCBI Taxonomy" id="1448311"/>
    <lineage>
        <taxon>Eukaryota</taxon>
        <taxon>Fungi</taxon>
        <taxon>Dikarya</taxon>
        <taxon>Ascomycota</taxon>
        <taxon>Pezizomycotina</taxon>
        <taxon>Eurotiomycetes</taxon>
        <taxon>Eurotiomycetidae</taxon>
        <taxon>Eurotiales</taxon>
        <taxon>Aspergillaceae</taxon>
        <taxon>Aspergillus</taxon>
        <taxon>Aspergillus subgen. Circumdati</taxon>
    </lineage>
</organism>
<sequence length="103" mass="11350">MTPKASPGMWPKSLQPNWSAAAAPCLAEVMMVDIVCIAIPRKLIYRPTKLTVVSWMSFLEFLPRVKSWGVISVYSLEFIAASVRGVSSCTASMPLSAKFIIDR</sequence>
<evidence type="ECO:0000313" key="3">
    <source>
        <dbReference type="Proteomes" id="UP000248405"/>
    </source>
</evidence>
<dbReference type="RefSeq" id="XP_025563098.1">
    <property type="nucleotide sequence ID" value="XM_025706761.1"/>
</dbReference>
<keyword evidence="3" id="KW-1185">Reference proteome</keyword>
<feature type="non-terminal residue" evidence="2">
    <location>
        <position position="103"/>
    </location>
</feature>
<keyword evidence="1" id="KW-0472">Membrane</keyword>